<dbReference type="InterPro" id="IPR040919">
    <property type="entry name" value="Asparaginase_C"/>
</dbReference>
<dbReference type="InterPro" id="IPR020827">
    <property type="entry name" value="Asparaginase/glutaminase_AS1"/>
</dbReference>
<dbReference type="SMART" id="SM00870">
    <property type="entry name" value="Asparaginase"/>
    <property type="match status" value="1"/>
</dbReference>
<dbReference type="InterPro" id="IPR027474">
    <property type="entry name" value="L-asparaginase_N"/>
</dbReference>
<evidence type="ECO:0000313" key="12">
    <source>
        <dbReference type="Proteomes" id="UP000053512"/>
    </source>
</evidence>
<comment type="similarity">
    <text evidence="1">Belongs to the asparaginase 1 family.</text>
</comment>
<dbReference type="GO" id="GO:0006528">
    <property type="term" value="P:asparagine metabolic process"/>
    <property type="evidence" value="ECO:0007669"/>
    <property type="project" value="InterPro"/>
</dbReference>
<dbReference type="RefSeq" id="WP_058872826.1">
    <property type="nucleotide sequence ID" value="NZ_LQBK01000004.1"/>
</dbReference>
<dbReference type="InterPro" id="IPR027475">
    <property type="entry name" value="Asparaginase/glutaminase_AS2"/>
</dbReference>
<dbReference type="InterPro" id="IPR027473">
    <property type="entry name" value="L-asparaginase_C"/>
</dbReference>
<organism evidence="11 12">
    <name type="scientific">Kocuria rosea subsp. polaris</name>
    <dbReference type="NCBI Taxonomy" id="136273"/>
    <lineage>
        <taxon>Bacteria</taxon>
        <taxon>Bacillati</taxon>
        <taxon>Actinomycetota</taxon>
        <taxon>Actinomycetes</taxon>
        <taxon>Micrococcales</taxon>
        <taxon>Micrococcaceae</taxon>
        <taxon>Kocuria</taxon>
    </lineage>
</organism>
<protein>
    <recommendedName>
        <fullName evidence="2">asparaginase</fullName>
        <ecNumber evidence="2">3.5.1.1</ecNumber>
    </recommendedName>
</protein>
<reference evidence="12" key="1">
    <citation type="submission" date="2015-12" db="EMBL/GenBank/DDBJ databases">
        <authorList>
            <person name="Nair G.R."/>
            <person name="Kaur G."/>
            <person name="Mayilraj S."/>
        </authorList>
    </citation>
    <scope>NUCLEOTIDE SEQUENCE [LARGE SCALE GENOMIC DNA]</scope>
    <source>
        <strain evidence="12">CD08_4</strain>
    </source>
</reference>
<name>A0A0W8IMC7_KOCRO</name>
<sequence length="322" mass="32519">MAHVQLLGTGGTIASRGAGDQGSVATDTAADLAQDRYGELTVTARDVLTTGSYRLTLGQLRTIAEAVRDALADPATDGVVVTHGTDTLEETAFLLDLVHDSAKSTVLTGAQQPADSPAPDGPRNVGEAVLAAADERLRGCGALISFAGTVRSARGARKAHTLAADPFAGGVEVAHLAGDELVVTAAPVRRPALPPPPPAFDTTRVEIVTAHPGATPELFDFAVRSGAQAVVLAGSGTGNAGPGFAEAVRRAVGAGCAVVLASRVPWGPVLPVYGNGGGVDLVAAGAVPSGDLNPFQARILAALLVAHGTPVHEFPEAFRPYC</sequence>
<evidence type="ECO:0000256" key="1">
    <source>
        <dbReference type="ARBA" id="ARBA00010518"/>
    </source>
</evidence>
<dbReference type="EC" id="3.5.1.1" evidence="2"/>
<evidence type="ECO:0000256" key="2">
    <source>
        <dbReference type="ARBA" id="ARBA00012920"/>
    </source>
</evidence>
<dbReference type="Pfam" id="PF00710">
    <property type="entry name" value="Asparaginase"/>
    <property type="match status" value="1"/>
</dbReference>
<evidence type="ECO:0000256" key="3">
    <source>
        <dbReference type="ARBA" id="ARBA00022801"/>
    </source>
</evidence>
<feature type="binding site" evidence="6">
    <location>
        <begin position="85"/>
        <end position="86"/>
    </location>
    <ligand>
        <name>substrate</name>
    </ligand>
</feature>
<evidence type="ECO:0000256" key="5">
    <source>
        <dbReference type="PIRSR" id="PIRSR001220-1"/>
    </source>
</evidence>
<evidence type="ECO:0000256" key="4">
    <source>
        <dbReference type="ARBA" id="ARBA00049366"/>
    </source>
</evidence>
<evidence type="ECO:0000259" key="10">
    <source>
        <dbReference type="Pfam" id="PF17763"/>
    </source>
</evidence>
<dbReference type="GO" id="GO:0004067">
    <property type="term" value="F:asparaginase activity"/>
    <property type="evidence" value="ECO:0007669"/>
    <property type="project" value="UniProtKB-UniRule"/>
</dbReference>
<evidence type="ECO:0000256" key="7">
    <source>
        <dbReference type="PROSITE-ProRule" id="PRU10099"/>
    </source>
</evidence>
<keyword evidence="3" id="KW-0378">Hydrolase</keyword>
<dbReference type="InterPro" id="IPR004550">
    <property type="entry name" value="AsnASE_II"/>
</dbReference>
<dbReference type="SFLD" id="SFLDS00057">
    <property type="entry name" value="Glutaminase/Asparaginase"/>
    <property type="match status" value="1"/>
</dbReference>
<dbReference type="STRING" id="136273.GY22_01645"/>
<dbReference type="Gene3D" id="3.40.50.1170">
    <property type="entry name" value="L-asparaginase, N-terminal domain"/>
    <property type="match status" value="1"/>
</dbReference>
<evidence type="ECO:0000259" key="9">
    <source>
        <dbReference type="Pfam" id="PF00710"/>
    </source>
</evidence>
<dbReference type="InterPro" id="IPR006034">
    <property type="entry name" value="Asparaginase/glutaminase-like"/>
</dbReference>
<dbReference type="PRINTS" id="PR00139">
    <property type="entry name" value="ASNGLNASE"/>
</dbReference>
<dbReference type="PIRSF" id="PIRSF500176">
    <property type="entry name" value="L_ASNase"/>
    <property type="match status" value="1"/>
</dbReference>
<evidence type="ECO:0000313" key="11">
    <source>
        <dbReference type="EMBL" id="KUG61410.1"/>
    </source>
</evidence>
<feature type="active site" description="O-isoaspartyl threonine intermediate" evidence="5">
    <location>
        <position position="12"/>
    </location>
</feature>
<dbReference type="InterPro" id="IPR037152">
    <property type="entry name" value="L-asparaginase_N_sf"/>
</dbReference>
<dbReference type="PROSITE" id="PS00917">
    <property type="entry name" value="ASN_GLN_ASE_2"/>
    <property type="match status" value="1"/>
</dbReference>
<dbReference type="CDD" id="cd08964">
    <property type="entry name" value="L-asparaginase_II"/>
    <property type="match status" value="1"/>
</dbReference>
<gene>
    <name evidence="11" type="ORF">AVL61_00300</name>
</gene>
<feature type="domain" description="Asparaginase/glutaminase C-terminal" evidence="10">
    <location>
        <begin position="204"/>
        <end position="318"/>
    </location>
</feature>
<dbReference type="PIRSF" id="PIRSF001220">
    <property type="entry name" value="L-ASNase_gatD"/>
    <property type="match status" value="1"/>
</dbReference>
<comment type="caution">
    <text evidence="11">The sequence shown here is derived from an EMBL/GenBank/DDBJ whole genome shotgun (WGS) entry which is preliminary data.</text>
</comment>
<dbReference type="EMBL" id="LQBK01000004">
    <property type="protein sequence ID" value="KUG61410.1"/>
    <property type="molecule type" value="Genomic_DNA"/>
</dbReference>
<dbReference type="PROSITE" id="PS51732">
    <property type="entry name" value="ASN_GLN_ASE_3"/>
    <property type="match status" value="1"/>
</dbReference>
<feature type="active site" evidence="7">
    <location>
        <position position="12"/>
    </location>
</feature>
<proteinExistence type="inferred from homology"/>
<dbReference type="Proteomes" id="UP000053512">
    <property type="component" value="Unassembled WGS sequence"/>
</dbReference>
<dbReference type="OrthoDB" id="9788068at2"/>
<dbReference type="PANTHER" id="PTHR11707">
    <property type="entry name" value="L-ASPARAGINASE"/>
    <property type="match status" value="1"/>
</dbReference>
<feature type="domain" description="L-asparaginase N-terminal" evidence="9">
    <location>
        <begin position="4"/>
        <end position="169"/>
    </location>
</feature>
<dbReference type="PROSITE" id="PS00144">
    <property type="entry name" value="ASN_GLN_ASE_1"/>
    <property type="match status" value="1"/>
</dbReference>
<comment type="catalytic activity">
    <reaction evidence="4">
        <text>L-asparagine + H2O = L-aspartate + NH4(+)</text>
        <dbReference type="Rhea" id="RHEA:21016"/>
        <dbReference type="ChEBI" id="CHEBI:15377"/>
        <dbReference type="ChEBI" id="CHEBI:28938"/>
        <dbReference type="ChEBI" id="CHEBI:29991"/>
        <dbReference type="ChEBI" id="CHEBI:58048"/>
        <dbReference type="EC" id="3.5.1.1"/>
    </reaction>
</comment>
<feature type="binding site" evidence="6">
    <location>
        <position position="52"/>
    </location>
    <ligand>
        <name>substrate</name>
    </ligand>
</feature>
<dbReference type="AlphaFoldDB" id="A0A0W8IMC7"/>
<dbReference type="SUPFAM" id="SSF53774">
    <property type="entry name" value="Glutaminase/Asparaginase"/>
    <property type="match status" value="1"/>
</dbReference>
<dbReference type="InterPro" id="IPR036152">
    <property type="entry name" value="Asp/glu_Ase-like_sf"/>
</dbReference>
<feature type="active site" evidence="8">
    <location>
        <position position="85"/>
    </location>
</feature>
<evidence type="ECO:0000256" key="6">
    <source>
        <dbReference type="PIRSR" id="PIRSR001220-2"/>
    </source>
</evidence>
<dbReference type="PANTHER" id="PTHR11707:SF28">
    <property type="entry name" value="60 KDA LYSOPHOSPHOLIPASE"/>
    <property type="match status" value="1"/>
</dbReference>
<dbReference type="Pfam" id="PF17763">
    <property type="entry name" value="Asparaginase_C"/>
    <property type="match status" value="1"/>
</dbReference>
<evidence type="ECO:0000256" key="8">
    <source>
        <dbReference type="PROSITE-ProRule" id="PRU10100"/>
    </source>
</evidence>
<accession>A0A0W8IMC7</accession>
<dbReference type="Gene3D" id="3.40.50.40">
    <property type="match status" value="1"/>
</dbReference>